<sequence length="356" mass="40408">MSYYPPYAIKTKNESTLDKVAKMVSDPNAIRYAKEHGLDIMNIAWEDCARYKNSCWGPCISDMTLVVQNTWMPVIRVPNFSDPIMSIPSSKITLTVGNQSPNQSTPLQKISLQEYLETIDQYTELENPMYVPDRDHQAVVSTQTCFLPIEDDMVDFHVGLYNYQSTDVNPTVLVLVCNEAGTSAQIIGSSTSTLYANDHGTKHTFVAERLSRDRAARGVVESSKEMTQEEEARNYIMIIQIPIRRPVQNMYQGRQLRCQYVEENSDSDYESDSDESDGDDVEDAMVSLGEAKGPFPTFHQHRNVQRNPDFPIRVTIQFYKATSNGVISENTMQNIAHKMDQVKENATWWGSLVTNE</sequence>
<dbReference type="Proteomes" id="UP000243217">
    <property type="component" value="Unassembled WGS sequence"/>
</dbReference>
<reference evidence="1 2" key="1">
    <citation type="journal article" date="2014" name="Genome Biol. Evol.">
        <title>The secreted proteins of Achlya hypogyna and Thraustotheca clavata identify the ancestral oomycete secretome and reveal gene acquisitions by horizontal gene transfer.</title>
        <authorList>
            <person name="Misner I."/>
            <person name="Blouin N."/>
            <person name="Leonard G."/>
            <person name="Richards T.A."/>
            <person name="Lane C.E."/>
        </authorList>
    </citation>
    <scope>NUCLEOTIDE SEQUENCE [LARGE SCALE GENOMIC DNA]</scope>
    <source>
        <strain evidence="1 2">ATCC 34112</strain>
    </source>
</reference>
<dbReference type="OrthoDB" id="73111at2759"/>
<evidence type="ECO:0000313" key="2">
    <source>
        <dbReference type="Proteomes" id="UP000243217"/>
    </source>
</evidence>
<evidence type="ECO:0000313" key="1">
    <source>
        <dbReference type="EMBL" id="OQS04591.1"/>
    </source>
</evidence>
<gene>
    <name evidence="1" type="ORF">THRCLA_20842</name>
</gene>
<keyword evidence="2" id="KW-1185">Reference proteome</keyword>
<name>A0A1W0A333_9STRA</name>
<protein>
    <submittedName>
        <fullName evidence="1">Uncharacterized protein</fullName>
    </submittedName>
</protein>
<dbReference type="EMBL" id="JNBS01000588">
    <property type="protein sequence ID" value="OQS04591.1"/>
    <property type="molecule type" value="Genomic_DNA"/>
</dbReference>
<accession>A0A1W0A333</accession>
<proteinExistence type="predicted"/>
<comment type="caution">
    <text evidence="1">The sequence shown here is derived from an EMBL/GenBank/DDBJ whole genome shotgun (WGS) entry which is preliminary data.</text>
</comment>
<organism evidence="1 2">
    <name type="scientific">Thraustotheca clavata</name>
    <dbReference type="NCBI Taxonomy" id="74557"/>
    <lineage>
        <taxon>Eukaryota</taxon>
        <taxon>Sar</taxon>
        <taxon>Stramenopiles</taxon>
        <taxon>Oomycota</taxon>
        <taxon>Saprolegniomycetes</taxon>
        <taxon>Saprolegniales</taxon>
        <taxon>Achlyaceae</taxon>
        <taxon>Thraustotheca</taxon>
    </lineage>
</organism>
<dbReference type="AlphaFoldDB" id="A0A1W0A333"/>